<accession>A0AAW4Q9J6</accession>
<dbReference type="Proteomes" id="UP001199322">
    <property type="component" value="Unassembled WGS sequence"/>
</dbReference>
<organism evidence="1 2">
    <name type="scientific">Ralstonia pickettii</name>
    <name type="common">Burkholderia pickettii</name>
    <dbReference type="NCBI Taxonomy" id="329"/>
    <lineage>
        <taxon>Bacteria</taxon>
        <taxon>Pseudomonadati</taxon>
        <taxon>Pseudomonadota</taxon>
        <taxon>Betaproteobacteria</taxon>
        <taxon>Burkholderiales</taxon>
        <taxon>Burkholderiaceae</taxon>
        <taxon>Ralstonia</taxon>
    </lineage>
</organism>
<evidence type="ECO:0000313" key="1">
    <source>
        <dbReference type="EMBL" id="MBX3891351.1"/>
    </source>
</evidence>
<evidence type="ECO:0000313" key="2">
    <source>
        <dbReference type="Proteomes" id="UP001199322"/>
    </source>
</evidence>
<comment type="caution">
    <text evidence="1">The sequence shown here is derived from an EMBL/GenBank/DDBJ whole genome shotgun (WGS) entry which is preliminary data.</text>
</comment>
<sequence length="108" mass="12287">MQIQKRFKVGSTPIRPTMPGHLLLADDKILMAETVEGELALRVIEKGGRESYALRIRQGEMANRMRCRRGQITLQHDAGMYRCHIEAEEAEVSDFFASMPEGFLLAEH</sequence>
<reference evidence="1" key="1">
    <citation type="submission" date="2018-06" db="EMBL/GenBank/DDBJ databases">
        <authorList>
            <person name="O'Rourke A."/>
        </authorList>
    </citation>
    <scope>NUCLEOTIDE SEQUENCE</scope>
    <source>
        <strain evidence="1">132550021-3</strain>
    </source>
</reference>
<evidence type="ECO:0008006" key="3">
    <source>
        <dbReference type="Google" id="ProtNLM"/>
    </source>
</evidence>
<proteinExistence type="predicted"/>
<protein>
    <recommendedName>
        <fullName evidence="3">Urease accessory protein UreE</fullName>
    </recommendedName>
</protein>
<dbReference type="AlphaFoldDB" id="A0AAW4Q9J6"/>
<gene>
    <name evidence="1" type="ORF">DEE74_15910</name>
</gene>
<name>A0AAW4Q9J6_RALPI</name>
<dbReference type="RefSeq" id="WP_182553267.1">
    <property type="nucleotide sequence ID" value="NZ_QGAQ01000014.1"/>
</dbReference>
<dbReference type="EMBL" id="QGBI01000014">
    <property type="protein sequence ID" value="MBX3891351.1"/>
    <property type="molecule type" value="Genomic_DNA"/>
</dbReference>